<proteinExistence type="inferred from homology"/>
<reference evidence="15" key="1">
    <citation type="submission" date="2021-05" db="EMBL/GenBank/DDBJ databases">
        <title>The genome of the haptophyte Pavlova lutheri (Diacronema luteri, Pavlovales) - a model for lipid biosynthesis in eukaryotic algae.</title>
        <authorList>
            <person name="Hulatt C.J."/>
            <person name="Posewitz M.C."/>
        </authorList>
    </citation>
    <scope>NUCLEOTIDE SEQUENCE</scope>
    <source>
        <strain evidence="15">NIVA-4/92</strain>
    </source>
</reference>
<evidence type="ECO:0000256" key="7">
    <source>
        <dbReference type="ARBA" id="ARBA00023242"/>
    </source>
</evidence>
<evidence type="ECO:0000256" key="5">
    <source>
        <dbReference type="ARBA" id="ARBA00022840"/>
    </source>
</evidence>
<feature type="compositionally biased region" description="Gly residues" evidence="11">
    <location>
        <begin position="437"/>
        <end position="463"/>
    </location>
</feature>
<dbReference type="InterPro" id="IPR001650">
    <property type="entry name" value="Helicase_C-like"/>
</dbReference>
<dbReference type="SMART" id="SM00487">
    <property type="entry name" value="DEXDc"/>
    <property type="match status" value="1"/>
</dbReference>
<dbReference type="InterPro" id="IPR011545">
    <property type="entry name" value="DEAD/DEAH_box_helicase_dom"/>
</dbReference>
<dbReference type="InterPro" id="IPR050079">
    <property type="entry name" value="DEAD_box_RNA_helicase"/>
</dbReference>
<sequence>MPPEETPSFDALGLAPPLVEACAALGYKRPTPIQAQAIPYALAGRDIIGLAETGSGKTAAFALPILHRLLEKPQPFYALVIAPTRELAFQITEQFEALGSVIGVKAVTIVGGIDMMTQAVQLAKRPHAIVGSPGRVVDHLQNTKGFSLRSLRALVLDEADKLLAMDFEREIDKILAAIPIERSTYLFSATMTSQVAKLQRASLVDPVRLEVSSKYQTVSTLKASYLFVPAKHKDVYFAYVMSELAGNSAIVFTHTCATTQRLALLLRALGFGAVPLHGQLSQPMRLSALNKFKAGERSVLLATDVASRGLDIPSVDAVVNYDVPVNSKDYIHRVGRTARAGRAGRAITIVTQYDVELYQRIEYMLGTKLEQYDAPKDEAMLLAERVAEAQHAAALEMRERDKSKRARGGGARGGEDDGGGGDDTGIDPALERLAGKLAGGGRRAGRGRGGGGGGGGRGGGGRGGGRKAPRGR</sequence>
<evidence type="ECO:0000259" key="13">
    <source>
        <dbReference type="PROSITE" id="PS51194"/>
    </source>
</evidence>
<dbReference type="CDD" id="cd18787">
    <property type="entry name" value="SF2_C_DEAD"/>
    <property type="match status" value="1"/>
</dbReference>
<feature type="domain" description="DEAD-box RNA helicase Q" evidence="14">
    <location>
        <begin position="7"/>
        <end position="35"/>
    </location>
</feature>
<dbReference type="PANTHER" id="PTHR47959">
    <property type="entry name" value="ATP-DEPENDENT RNA HELICASE RHLE-RELATED"/>
    <property type="match status" value="1"/>
</dbReference>
<evidence type="ECO:0000256" key="6">
    <source>
        <dbReference type="ARBA" id="ARBA00022884"/>
    </source>
</evidence>
<evidence type="ECO:0000313" key="16">
    <source>
        <dbReference type="Proteomes" id="UP000751190"/>
    </source>
</evidence>
<feature type="short sequence motif" description="Q motif" evidence="9">
    <location>
        <begin position="7"/>
        <end position="35"/>
    </location>
</feature>
<keyword evidence="3 10" id="KW-0378">Hydrolase</keyword>
<keyword evidence="5 10" id="KW-0067">ATP-binding</keyword>
<keyword evidence="4 10" id="KW-0347">Helicase</keyword>
<organism evidence="15 16">
    <name type="scientific">Diacronema lutheri</name>
    <name type="common">Unicellular marine alga</name>
    <name type="synonym">Monochrysis lutheri</name>
    <dbReference type="NCBI Taxonomy" id="2081491"/>
    <lineage>
        <taxon>Eukaryota</taxon>
        <taxon>Haptista</taxon>
        <taxon>Haptophyta</taxon>
        <taxon>Pavlovophyceae</taxon>
        <taxon>Pavlovales</taxon>
        <taxon>Pavlovaceae</taxon>
        <taxon>Diacronema</taxon>
    </lineage>
</organism>
<protein>
    <recommendedName>
        <fullName evidence="17">DEAD-domain-containing protein</fullName>
    </recommendedName>
</protein>
<feature type="domain" description="Helicase ATP-binding" evidence="12">
    <location>
        <begin position="38"/>
        <end position="209"/>
    </location>
</feature>
<evidence type="ECO:0000256" key="4">
    <source>
        <dbReference type="ARBA" id="ARBA00022806"/>
    </source>
</evidence>
<comment type="subcellular location">
    <subcellularLocation>
        <location evidence="1">Nucleus</location>
    </subcellularLocation>
</comment>
<evidence type="ECO:0000256" key="1">
    <source>
        <dbReference type="ARBA" id="ARBA00004123"/>
    </source>
</evidence>
<evidence type="ECO:0000259" key="12">
    <source>
        <dbReference type="PROSITE" id="PS51192"/>
    </source>
</evidence>
<dbReference type="PANTHER" id="PTHR47959:SF20">
    <property type="entry name" value="RNA HELICASE"/>
    <property type="match status" value="1"/>
</dbReference>
<evidence type="ECO:0000256" key="3">
    <source>
        <dbReference type="ARBA" id="ARBA00022801"/>
    </source>
</evidence>
<dbReference type="InterPro" id="IPR027417">
    <property type="entry name" value="P-loop_NTPase"/>
</dbReference>
<dbReference type="GO" id="GO:0003723">
    <property type="term" value="F:RNA binding"/>
    <property type="evidence" value="ECO:0007669"/>
    <property type="project" value="UniProtKB-KW"/>
</dbReference>
<dbReference type="InterPro" id="IPR000629">
    <property type="entry name" value="RNA-helicase_DEAD-box_CS"/>
</dbReference>
<dbReference type="InterPro" id="IPR014001">
    <property type="entry name" value="Helicase_ATP-bd"/>
</dbReference>
<comment type="caution">
    <text evidence="15">The sequence shown here is derived from an EMBL/GenBank/DDBJ whole genome shotgun (WGS) entry which is preliminary data.</text>
</comment>
<evidence type="ECO:0000256" key="10">
    <source>
        <dbReference type="RuleBase" id="RU000492"/>
    </source>
</evidence>
<dbReference type="Pfam" id="PF00270">
    <property type="entry name" value="DEAD"/>
    <property type="match status" value="1"/>
</dbReference>
<dbReference type="GO" id="GO:0003724">
    <property type="term" value="F:RNA helicase activity"/>
    <property type="evidence" value="ECO:0007669"/>
    <property type="project" value="InterPro"/>
</dbReference>
<dbReference type="GO" id="GO:0005524">
    <property type="term" value="F:ATP binding"/>
    <property type="evidence" value="ECO:0007669"/>
    <property type="project" value="UniProtKB-KW"/>
</dbReference>
<evidence type="ECO:0000256" key="8">
    <source>
        <dbReference type="ARBA" id="ARBA00024350"/>
    </source>
</evidence>
<dbReference type="Gene3D" id="3.40.50.300">
    <property type="entry name" value="P-loop containing nucleotide triphosphate hydrolases"/>
    <property type="match status" value="2"/>
</dbReference>
<evidence type="ECO:0000256" key="11">
    <source>
        <dbReference type="SAM" id="MobiDB-lite"/>
    </source>
</evidence>
<gene>
    <name evidence="15" type="ORF">KFE25_003571</name>
</gene>
<evidence type="ECO:0008006" key="17">
    <source>
        <dbReference type="Google" id="ProtNLM"/>
    </source>
</evidence>
<dbReference type="GO" id="GO:0016787">
    <property type="term" value="F:hydrolase activity"/>
    <property type="evidence" value="ECO:0007669"/>
    <property type="project" value="UniProtKB-KW"/>
</dbReference>
<keyword evidence="16" id="KW-1185">Reference proteome</keyword>
<name>A0A8J6C735_DIALT</name>
<dbReference type="EMBL" id="JAGTXO010000074">
    <property type="protein sequence ID" value="KAG8457313.1"/>
    <property type="molecule type" value="Genomic_DNA"/>
</dbReference>
<dbReference type="SMART" id="SM00490">
    <property type="entry name" value="HELICc"/>
    <property type="match status" value="1"/>
</dbReference>
<dbReference type="PROSITE" id="PS00039">
    <property type="entry name" value="DEAD_ATP_HELICASE"/>
    <property type="match status" value="1"/>
</dbReference>
<dbReference type="AlphaFoldDB" id="A0A8J6C735"/>
<evidence type="ECO:0000259" key="14">
    <source>
        <dbReference type="PROSITE" id="PS51195"/>
    </source>
</evidence>
<dbReference type="GO" id="GO:0005634">
    <property type="term" value="C:nucleus"/>
    <property type="evidence" value="ECO:0007669"/>
    <property type="project" value="UniProtKB-SubCell"/>
</dbReference>
<dbReference type="PROSITE" id="PS51192">
    <property type="entry name" value="HELICASE_ATP_BIND_1"/>
    <property type="match status" value="1"/>
</dbReference>
<dbReference type="Pfam" id="PF00271">
    <property type="entry name" value="Helicase_C"/>
    <property type="match status" value="1"/>
</dbReference>
<keyword evidence="2 10" id="KW-0547">Nucleotide-binding</keyword>
<dbReference type="PROSITE" id="PS51195">
    <property type="entry name" value="Q_MOTIF"/>
    <property type="match status" value="1"/>
</dbReference>
<keyword evidence="7" id="KW-0539">Nucleus</keyword>
<dbReference type="InterPro" id="IPR044765">
    <property type="entry name" value="DDX47/Rrp3_DEADc"/>
</dbReference>
<dbReference type="PROSITE" id="PS51194">
    <property type="entry name" value="HELICASE_CTER"/>
    <property type="match status" value="1"/>
</dbReference>
<dbReference type="OrthoDB" id="10261904at2759"/>
<feature type="domain" description="Helicase C-terminal" evidence="13">
    <location>
        <begin position="220"/>
        <end position="380"/>
    </location>
</feature>
<feature type="region of interest" description="Disordered" evidence="11">
    <location>
        <begin position="395"/>
        <end position="472"/>
    </location>
</feature>
<evidence type="ECO:0000313" key="15">
    <source>
        <dbReference type="EMBL" id="KAG8457313.1"/>
    </source>
</evidence>
<comment type="similarity">
    <text evidence="8">Belongs to the DEAD box helicase family. DDX47/RRP3 subfamily.</text>
</comment>
<dbReference type="CDD" id="cd17954">
    <property type="entry name" value="DEADc_DDX47"/>
    <property type="match status" value="1"/>
</dbReference>
<evidence type="ECO:0000256" key="2">
    <source>
        <dbReference type="ARBA" id="ARBA00022741"/>
    </source>
</evidence>
<accession>A0A8J6C735</accession>
<dbReference type="InterPro" id="IPR014014">
    <property type="entry name" value="RNA_helicase_DEAD_Q_motif"/>
</dbReference>
<evidence type="ECO:0000256" key="9">
    <source>
        <dbReference type="PROSITE-ProRule" id="PRU00552"/>
    </source>
</evidence>
<dbReference type="OMA" id="GIGIKCC"/>
<dbReference type="GO" id="GO:0005829">
    <property type="term" value="C:cytosol"/>
    <property type="evidence" value="ECO:0007669"/>
    <property type="project" value="TreeGrafter"/>
</dbReference>
<dbReference type="SUPFAM" id="SSF52540">
    <property type="entry name" value="P-loop containing nucleoside triphosphate hydrolases"/>
    <property type="match status" value="1"/>
</dbReference>
<keyword evidence="6" id="KW-0694">RNA-binding</keyword>
<dbReference type="Proteomes" id="UP000751190">
    <property type="component" value="Unassembled WGS sequence"/>
</dbReference>